<dbReference type="InterPro" id="IPR002893">
    <property type="entry name" value="Znf_MYND"/>
</dbReference>
<accession>K5VEG0</accession>
<dbReference type="RefSeq" id="XP_007401605.1">
    <property type="nucleotide sequence ID" value="XM_007401543.1"/>
</dbReference>
<dbReference type="GO" id="GO:0005634">
    <property type="term" value="C:nucleus"/>
    <property type="evidence" value="ECO:0007669"/>
    <property type="project" value="TreeGrafter"/>
</dbReference>
<dbReference type="SUPFAM" id="SSF144232">
    <property type="entry name" value="HIT/MYND zinc finger-like"/>
    <property type="match status" value="1"/>
</dbReference>
<dbReference type="GO" id="GO:0008270">
    <property type="term" value="F:zinc ion binding"/>
    <property type="evidence" value="ECO:0007669"/>
    <property type="project" value="UniProtKB-KW"/>
</dbReference>
<evidence type="ECO:0000256" key="1">
    <source>
        <dbReference type="ARBA" id="ARBA00022723"/>
    </source>
</evidence>
<evidence type="ECO:0000256" key="4">
    <source>
        <dbReference type="PROSITE-ProRule" id="PRU00134"/>
    </source>
</evidence>
<dbReference type="PROSITE" id="PS50280">
    <property type="entry name" value="SET"/>
    <property type="match status" value="1"/>
</dbReference>
<organism evidence="7 8">
    <name type="scientific">Phanerochaete carnosa (strain HHB-10118-sp)</name>
    <name type="common">White-rot fungus</name>
    <name type="synonym">Peniophora carnosa</name>
    <dbReference type="NCBI Taxonomy" id="650164"/>
    <lineage>
        <taxon>Eukaryota</taxon>
        <taxon>Fungi</taxon>
        <taxon>Dikarya</taxon>
        <taxon>Basidiomycota</taxon>
        <taxon>Agaricomycotina</taxon>
        <taxon>Agaricomycetes</taxon>
        <taxon>Polyporales</taxon>
        <taxon>Phanerochaetaceae</taxon>
        <taxon>Phanerochaete</taxon>
    </lineage>
</organism>
<gene>
    <name evidence="7" type="ORF">PHACADRAFT_214100</name>
</gene>
<dbReference type="InterPro" id="IPR050869">
    <property type="entry name" value="H3K4_H4K5_MeTrfase"/>
</dbReference>
<dbReference type="PANTHER" id="PTHR12197:SF251">
    <property type="entry name" value="EG:BACR7C10.4 PROTEIN"/>
    <property type="match status" value="1"/>
</dbReference>
<dbReference type="EMBL" id="JH930480">
    <property type="protein sequence ID" value="EKM49538.1"/>
    <property type="molecule type" value="Genomic_DNA"/>
</dbReference>
<dbReference type="InterPro" id="IPR001214">
    <property type="entry name" value="SET_dom"/>
</dbReference>
<dbReference type="Proteomes" id="UP000008370">
    <property type="component" value="Unassembled WGS sequence"/>
</dbReference>
<evidence type="ECO:0008006" key="9">
    <source>
        <dbReference type="Google" id="ProtNLM"/>
    </source>
</evidence>
<dbReference type="HOGENOM" id="CLU_611183_0_0_1"/>
<evidence type="ECO:0000259" key="5">
    <source>
        <dbReference type="PROSITE" id="PS50280"/>
    </source>
</evidence>
<keyword evidence="3" id="KW-0862">Zinc</keyword>
<keyword evidence="8" id="KW-1185">Reference proteome</keyword>
<dbReference type="InterPro" id="IPR046341">
    <property type="entry name" value="SET_dom_sf"/>
</dbReference>
<evidence type="ECO:0000313" key="8">
    <source>
        <dbReference type="Proteomes" id="UP000008370"/>
    </source>
</evidence>
<dbReference type="PANTHER" id="PTHR12197">
    <property type="entry name" value="HISTONE-LYSINE N-METHYLTRANSFERASE SMYD"/>
    <property type="match status" value="1"/>
</dbReference>
<keyword evidence="2 4" id="KW-0863">Zinc-finger</keyword>
<reference evidence="7 8" key="1">
    <citation type="journal article" date="2012" name="BMC Genomics">
        <title>Comparative genomics of the white-rot fungi, Phanerochaete carnosa and P. chrysosporium, to elucidate the genetic basis of the distinct wood types they colonize.</title>
        <authorList>
            <person name="Suzuki H."/>
            <person name="MacDonald J."/>
            <person name="Syed K."/>
            <person name="Salamov A."/>
            <person name="Hori C."/>
            <person name="Aerts A."/>
            <person name="Henrissat B."/>
            <person name="Wiebenga A."/>
            <person name="vanKuyk P.A."/>
            <person name="Barry K."/>
            <person name="Lindquist E."/>
            <person name="LaButti K."/>
            <person name="Lapidus A."/>
            <person name="Lucas S."/>
            <person name="Coutinho P."/>
            <person name="Gong Y."/>
            <person name="Samejima M."/>
            <person name="Mahadevan R."/>
            <person name="Abou-Zaid M."/>
            <person name="de Vries R.P."/>
            <person name="Igarashi K."/>
            <person name="Yadav J.S."/>
            <person name="Grigoriev I.V."/>
            <person name="Master E.R."/>
        </authorList>
    </citation>
    <scope>NUCLEOTIDE SEQUENCE [LARGE SCALE GENOMIC DNA]</scope>
    <source>
        <strain evidence="7 8">HHB-10118-sp</strain>
    </source>
</reference>
<name>K5VEG0_PHACS</name>
<dbReference type="CDD" id="cd20071">
    <property type="entry name" value="SET_SMYD"/>
    <property type="match status" value="1"/>
</dbReference>
<dbReference type="OrthoDB" id="5945798at2759"/>
<dbReference type="SUPFAM" id="SSF82199">
    <property type="entry name" value="SET domain"/>
    <property type="match status" value="1"/>
</dbReference>
<feature type="domain" description="MYND-type" evidence="6">
    <location>
        <begin position="51"/>
        <end position="93"/>
    </location>
</feature>
<feature type="domain" description="SET" evidence="5">
    <location>
        <begin position="34"/>
        <end position="253"/>
    </location>
</feature>
<keyword evidence="1" id="KW-0479">Metal-binding</keyword>
<dbReference type="Pfam" id="PF01753">
    <property type="entry name" value="zf-MYND"/>
    <property type="match status" value="1"/>
</dbReference>
<evidence type="ECO:0000259" key="6">
    <source>
        <dbReference type="PROSITE" id="PS50865"/>
    </source>
</evidence>
<dbReference type="AlphaFoldDB" id="K5VEG0"/>
<protein>
    <recommendedName>
        <fullName evidence="9">MYND-type domain-containing protein</fullName>
    </recommendedName>
</protein>
<dbReference type="InParanoid" id="K5VEG0"/>
<dbReference type="Gene3D" id="6.10.140.2220">
    <property type="match status" value="1"/>
</dbReference>
<dbReference type="GeneID" id="18913462"/>
<proteinExistence type="predicted"/>
<dbReference type="PROSITE" id="PS01360">
    <property type="entry name" value="ZF_MYND_1"/>
    <property type="match status" value="1"/>
</dbReference>
<evidence type="ECO:0000313" key="7">
    <source>
        <dbReference type="EMBL" id="EKM49538.1"/>
    </source>
</evidence>
<dbReference type="KEGG" id="pco:PHACADRAFT_214100"/>
<dbReference type="Gene3D" id="2.170.270.10">
    <property type="entry name" value="SET domain"/>
    <property type="match status" value="1"/>
</dbReference>
<evidence type="ECO:0000256" key="3">
    <source>
        <dbReference type="ARBA" id="ARBA00022833"/>
    </source>
</evidence>
<dbReference type="Gene3D" id="1.10.220.160">
    <property type="match status" value="1"/>
</dbReference>
<evidence type="ECO:0000256" key="2">
    <source>
        <dbReference type="ARBA" id="ARBA00022771"/>
    </source>
</evidence>
<sequence>MEYAFDSIHLTAHPTARSQATASRAIGAGSTVLAAPALATTLIPSEKGRRCDYCHLVPTEGEKLFKCTGCAAFWYCGTACQTKQWNVHHRKVCKRYNRYTASIEYQAMPPGHRTDALMLSQLLLEVFPKDEFGIEAATHRSDAVAHFFDLLKGPASRGNPTQISLCRPSNSAAVPPSIIEEVFARFGNNNFIVHSHLNSYAHGVFPLASRLFNHSCVPNCASKYVITSTEMMGMEIVALRDIEFGDELTIPYLDPALPFDIRQNTLQESYGFTCNCSLCNFQRASAPIPPLPTSPERLSALEAGLCAFVAVHVLQLDPSAPPPVSMGADAFSSLPSELHPLLGEGYLPTLSEEFSRASHEGPYDRAVAAGRVLLALYAVLYPQNYPQTGMHALELTKTAWNAIIAGERSEAPLNSSATRRLEDAARHYLSIASRVLEVYGPEGDMNGPLEELGVMRSLLEA</sequence>
<dbReference type="STRING" id="650164.K5VEG0"/>
<dbReference type="PROSITE" id="PS50865">
    <property type="entry name" value="ZF_MYND_2"/>
    <property type="match status" value="1"/>
</dbReference>
<dbReference type="Pfam" id="PF00856">
    <property type="entry name" value="SET"/>
    <property type="match status" value="1"/>
</dbReference>